<comment type="caution">
    <text evidence="2">The sequence shown here is derived from an EMBL/GenBank/DDBJ whole genome shotgun (WGS) entry which is preliminary data.</text>
</comment>
<dbReference type="EMBL" id="CATNWA010016542">
    <property type="protein sequence ID" value="CAI9593530.1"/>
    <property type="molecule type" value="Genomic_DNA"/>
</dbReference>
<name>A0ABN9F912_9NEOB</name>
<protein>
    <recommendedName>
        <fullName evidence="4">NADH dehydrogenase subunit 4</fullName>
    </recommendedName>
</protein>
<evidence type="ECO:0000256" key="1">
    <source>
        <dbReference type="SAM" id="Phobius"/>
    </source>
</evidence>
<dbReference type="Proteomes" id="UP001162483">
    <property type="component" value="Unassembled WGS sequence"/>
</dbReference>
<keyword evidence="3" id="KW-1185">Reference proteome</keyword>
<feature type="non-terminal residue" evidence="2">
    <location>
        <position position="1"/>
    </location>
</feature>
<proteinExistence type="predicted"/>
<feature type="transmembrane region" description="Helical" evidence="1">
    <location>
        <begin position="49"/>
        <end position="67"/>
    </location>
</feature>
<evidence type="ECO:0008006" key="4">
    <source>
        <dbReference type="Google" id="ProtNLM"/>
    </source>
</evidence>
<evidence type="ECO:0000313" key="2">
    <source>
        <dbReference type="EMBL" id="CAI9593530.1"/>
    </source>
</evidence>
<keyword evidence="1" id="KW-1133">Transmembrane helix</keyword>
<keyword evidence="1" id="KW-0472">Membrane</keyword>
<accession>A0ABN9F912</accession>
<keyword evidence="1" id="KW-0812">Transmembrane</keyword>
<evidence type="ECO:0000313" key="3">
    <source>
        <dbReference type="Proteomes" id="UP001162483"/>
    </source>
</evidence>
<reference evidence="2" key="1">
    <citation type="submission" date="2023-05" db="EMBL/GenBank/DDBJ databases">
        <authorList>
            <person name="Stuckert A."/>
        </authorList>
    </citation>
    <scope>NUCLEOTIDE SEQUENCE</scope>
</reference>
<sequence>YIWHNTVRQVHSPDSHQTQARRSDCQTEKCDLSLQRTCLHALESSGSMATLLLFPVAFTLFIIPLTVDRGIFSSKEIFLLHMWQPRTVPHLNLLSS</sequence>
<organism evidence="2 3">
    <name type="scientific">Staurois parvus</name>
    <dbReference type="NCBI Taxonomy" id="386267"/>
    <lineage>
        <taxon>Eukaryota</taxon>
        <taxon>Metazoa</taxon>
        <taxon>Chordata</taxon>
        <taxon>Craniata</taxon>
        <taxon>Vertebrata</taxon>
        <taxon>Euteleostomi</taxon>
        <taxon>Amphibia</taxon>
        <taxon>Batrachia</taxon>
        <taxon>Anura</taxon>
        <taxon>Neobatrachia</taxon>
        <taxon>Ranoidea</taxon>
        <taxon>Ranidae</taxon>
        <taxon>Staurois</taxon>
    </lineage>
</organism>
<gene>
    <name evidence="2" type="ORF">SPARVUS_LOCUS11573052</name>
</gene>